<dbReference type="EMBL" id="JACXVP010000004">
    <property type="protein sequence ID" value="KAG5611287.1"/>
    <property type="molecule type" value="Genomic_DNA"/>
</dbReference>
<reference evidence="1 2" key="1">
    <citation type="submission" date="2020-09" db="EMBL/GenBank/DDBJ databases">
        <title>De no assembly of potato wild relative species, Solanum commersonii.</title>
        <authorList>
            <person name="Cho K."/>
        </authorList>
    </citation>
    <scope>NUCLEOTIDE SEQUENCE [LARGE SCALE GENOMIC DNA]</scope>
    <source>
        <strain evidence="1">LZ3.2</strain>
        <tissue evidence="1">Leaf</tissue>
    </source>
</reference>
<proteinExistence type="predicted"/>
<comment type="caution">
    <text evidence="1">The sequence shown here is derived from an EMBL/GenBank/DDBJ whole genome shotgun (WGS) entry which is preliminary data.</text>
</comment>
<evidence type="ECO:0000313" key="1">
    <source>
        <dbReference type="EMBL" id="KAG5611287.1"/>
    </source>
</evidence>
<protein>
    <submittedName>
        <fullName evidence="1">Uncharacterized protein</fullName>
    </submittedName>
</protein>
<gene>
    <name evidence="1" type="ORF">H5410_022568</name>
</gene>
<name>A0A9J5ZH53_SOLCO</name>
<accession>A0A9J5ZH53</accession>
<sequence>MYARRIQTIKIVIFELICGQVPLLALVSWDKICLPKAAGRLNIMNLKLWNNAAILKLLWAIDQKKDS</sequence>
<dbReference type="OrthoDB" id="1742963at2759"/>
<evidence type="ECO:0000313" key="2">
    <source>
        <dbReference type="Proteomes" id="UP000824120"/>
    </source>
</evidence>
<dbReference type="Proteomes" id="UP000824120">
    <property type="component" value="Chromosome 4"/>
</dbReference>
<keyword evidence="2" id="KW-1185">Reference proteome</keyword>
<dbReference type="AlphaFoldDB" id="A0A9J5ZH53"/>
<organism evidence="1 2">
    <name type="scientific">Solanum commersonii</name>
    <name type="common">Commerson's wild potato</name>
    <name type="synonym">Commerson's nightshade</name>
    <dbReference type="NCBI Taxonomy" id="4109"/>
    <lineage>
        <taxon>Eukaryota</taxon>
        <taxon>Viridiplantae</taxon>
        <taxon>Streptophyta</taxon>
        <taxon>Embryophyta</taxon>
        <taxon>Tracheophyta</taxon>
        <taxon>Spermatophyta</taxon>
        <taxon>Magnoliopsida</taxon>
        <taxon>eudicotyledons</taxon>
        <taxon>Gunneridae</taxon>
        <taxon>Pentapetalae</taxon>
        <taxon>asterids</taxon>
        <taxon>lamiids</taxon>
        <taxon>Solanales</taxon>
        <taxon>Solanaceae</taxon>
        <taxon>Solanoideae</taxon>
        <taxon>Solaneae</taxon>
        <taxon>Solanum</taxon>
    </lineage>
</organism>